<comment type="caution">
    <text evidence="9">The sequence shown here is derived from an EMBL/GenBank/DDBJ whole genome shotgun (WGS) entry which is preliminary data.</text>
</comment>
<organism evidence="9 10">
    <name type="scientific">Keratinibaculum paraultunense</name>
    <dbReference type="NCBI Taxonomy" id="1278232"/>
    <lineage>
        <taxon>Bacteria</taxon>
        <taxon>Bacillati</taxon>
        <taxon>Bacillota</taxon>
        <taxon>Tissierellia</taxon>
        <taxon>Tissierellales</taxon>
        <taxon>Tepidimicrobiaceae</taxon>
        <taxon>Keratinibaculum</taxon>
    </lineage>
</organism>
<comment type="subcellular location">
    <subcellularLocation>
        <location evidence="1 5">Cytoplasm</location>
    </subcellularLocation>
</comment>
<feature type="domain" description="RecX third three-helical" evidence="7">
    <location>
        <begin position="154"/>
        <end position="201"/>
    </location>
</feature>
<accession>A0A4R3KYI9</accession>
<dbReference type="InterPro" id="IPR053924">
    <property type="entry name" value="RecX_HTH_2nd"/>
</dbReference>
<evidence type="ECO:0000259" key="7">
    <source>
        <dbReference type="Pfam" id="PF21981"/>
    </source>
</evidence>
<dbReference type="InterPro" id="IPR053926">
    <property type="entry name" value="RecX_HTH_1st"/>
</dbReference>
<dbReference type="GO" id="GO:0005737">
    <property type="term" value="C:cytoplasm"/>
    <property type="evidence" value="ECO:0007669"/>
    <property type="project" value="UniProtKB-SubCell"/>
</dbReference>
<keyword evidence="4 5" id="KW-0963">Cytoplasm</keyword>
<comment type="function">
    <text evidence="5">Modulates RecA activity.</text>
</comment>
<evidence type="ECO:0000256" key="5">
    <source>
        <dbReference type="HAMAP-Rule" id="MF_01114"/>
    </source>
</evidence>
<dbReference type="Proteomes" id="UP000294567">
    <property type="component" value="Unassembled WGS sequence"/>
</dbReference>
<dbReference type="RefSeq" id="WP_158279990.1">
    <property type="nucleotide sequence ID" value="NZ_CP068564.1"/>
</dbReference>
<evidence type="ECO:0000259" key="8">
    <source>
        <dbReference type="Pfam" id="PF21982"/>
    </source>
</evidence>
<dbReference type="Pfam" id="PF21982">
    <property type="entry name" value="RecX_HTH1"/>
    <property type="match status" value="1"/>
</dbReference>
<dbReference type="Pfam" id="PF21981">
    <property type="entry name" value="RecX_HTH3"/>
    <property type="match status" value="1"/>
</dbReference>
<sequence length="206" mass="24749">MKITKIEQQKNNKERVNVYIDDKFAFGLMIEIKYKYDLQENMEINEEYIEKVLREEELSKAKDQALKFLTYRQRSEKEIIDKLRKKGFEESIIDDTLNYLKKYKLVDDVEFAKAFMKDKINLNKFGPIRIKHELYKKGIDNTIIEKVLEENDNEDEYNRALNLAKKKLPSYKNDDKNAIYRKLGGFLQRKGYSYDCIFKVLKELVK</sequence>
<gene>
    <name evidence="5" type="primary">recX</name>
    <name evidence="9" type="ORF">EDD65_104131</name>
</gene>
<dbReference type="InterPro" id="IPR003783">
    <property type="entry name" value="Regulatory_RecX"/>
</dbReference>
<dbReference type="OrthoDB" id="5421057at2"/>
<feature type="domain" description="RecX first three-helical" evidence="8">
    <location>
        <begin position="61"/>
        <end position="100"/>
    </location>
</feature>
<dbReference type="NCBIfam" id="NF001058">
    <property type="entry name" value="PRK00117.4-1"/>
    <property type="match status" value="1"/>
</dbReference>
<dbReference type="EMBL" id="SMAE01000004">
    <property type="protein sequence ID" value="TCS90588.1"/>
    <property type="molecule type" value="Genomic_DNA"/>
</dbReference>
<evidence type="ECO:0000256" key="1">
    <source>
        <dbReference type="ARBA" id="ARBA00004496"/>
    </source>
</evidence>
<dbReference type="InterPro" id="IPR036388">
    <property type="entry name" value="WH-like_DNA-bd_sf"/>
</dbReference>
<comment type="similarity">
    <text evidence="2 5">Belongs to the RecX family.</text>
</comment>
<proteinExistence type="inferred from homology"/>
<protein>
    <recommendedName>
        <fullName evidence="3 5">Regulatory protein RecX</fullName>
    </recommendedName>
</protein>
<keyword evidence="10" id="KW-1185">Reference proteome</keyword>
<dbReference type="GO" id="GO:0006282">
    <property type="term" value="P:regulation of DNA repair"/>
    <property type="evidence" value="ECO:0007669"/>
    <property type="project" value="UniProtKB-UniRule"/>
</dbReference>
<dbReference type="PANTHER" id="PTHR33602:SF1">
    <property type="entry name" value="REGULATORY PROTEIN RECX FAMILY PROTEIN"/>
    <property type="match status" value="1"/>
</dbReference>
<dbReference type="Pfam" id="PF02631">
    <property type="entry name" value="RecX_HTH2"/>
    <property type="match status" value="1"/>
</dbReference>
<evidence type="ECO:0000313" key="9">
    <source>
        <dbReference type="EMBL" id="TCS90588.1"/>
    </source>
</evidence>
<dbReference type="PANTHER" id="PTHR33602">
    <property type="entry name" value="REGULATORY PROTEIN RECX FAMILY PROTEIN"/>
    <property type="match status" value="1"/>
</dbReference>
<dbReference type="AlphaFoldDB" id="A0A4R3KYI9"/>
<evidence type="ECO:0000256" key="4">
    <source>
        <dbReference type="ARBA" id="ARBA00022490"/>
    </source>
</evidence>
<dbReference type="Gene3D" id="1.10.10.10">
    <property type="entry name" value="Winged helix-like DNA-binding domain superfamily/Winged helix DNA-binding domain"/>
    <property type="match status" value="3"/>
</dbReference>
<feature type="domain" description="RecX second three-helical" evidence="6">
    <location>
        <begin position="107"/>
        <end position="148"/>
    </location>
</feature>
<evidence type="ECO:0000256" key="2">
    <source>
        <dbReference type="ARBA" id="ARBA00009695"/>
    </source>
</evidence>
<dbReference type="HAMAP" id="MF_01114">
    <property type="entry name" value="RecX"/>
    <property type="match status" value="1"/>
</dbReference>
<reference evidence="9 10" key="1">
    <citation type="submission" date="2019-03" db="EMBL/GenBank/DDBJ databases">
        <title>Genomic Encyclopedia of Type Strains, Phase IV (KMG-IV): sequencing the most valuable type-strain genomes for metagenomic binning, comparative biology and taxonomic classification.</title>
        <authorList>
            <person name="Goeker M."/>
        </authorList>
    </citation>
    <scope>NUCLEOTIDE SEQUENCE [LARGE SCALE GENOMIC DNA]</scope>
    <source>
        <strain evidence="9 10">DSM 26752</strain>
    </source>
</reference>
<dbReference type="InterPro" id="IPR053925">
    <property type="entry name" value="RecX_HTH_3rd"/>
</dbReference>
<evidence type="ECO:0000313" key="10">
    <source>
        <dbReference type="Proteomes" id="UP000294567"/>
    </source>
</evidence>
<evidence type="ECO:0000256" key="3">
    <source>
        <dbReference type="ARBA" id="ARBA00018111"/>
    </source>
</evidence>
<name>A0A4R3KYI9_9FIRM</name>
<evidence type="ECO:0000259" key="6">
    <source>
        <dbReference type="Pfam" id="PF02631"/>
    </source>
</evidence>